<dbReference type="SUPFAM" id="SSF81296">
    <property type="entry name" value="E set domains"/>
    <property type="match status" value="4"/>
</dbReference>
<dbReference type="SUPFAM" id="SSF103575">
    <property type="entry name" value="Plexin repeat"/>
    <property type="match status" value="1"/>
</dbReference>
<gene>
    <name evidence="19" type="ORF">N340_07570</name>
</gene>
<evidence type="ECO:0000256" key="6">
    <source>
        <dbReference type="ARBA" id="ARBA00022737"/>
    </source>
</evidence>
<dbReference type="CDD" id="cd01180">
    <property type="entry name" value="IPT_plexin_repeat1"/>
    <property type="match status" value="1"/>
</dbReference>
<dbReference type="CDD" id="cd01181">
    <property type="entry name" value="IPT_plexin_repeat3"/>
    <property type="match status" value="1"/>
</dbReference>
<feature type="domain" description="PSI" evidence="17">
    <location>
        <begin position="155"/>
        <end position="202"/>
    </location>
</feature>
<evidence type="ECO:0000256" key="5">
    <source>
        <dbReference type="ARBA" id="ARBA00022729"/>
    </source>
</evidence>
<dbReference type="FunFam" id="3.10.20.90:FF:000018">
    <property type="entry name" value="Plexin A2"/>
    <property type="match status" value="1"/>
</dbReference>
<dbReference type="InterPro" id="IPR016201">
    <property type="entry name" value="PSI"/>
</dbReference>
<keyword evidence="5" id="KW-0732">Signal</keyword>
<dbReference type="InterPro" id="IPR002909">
    <property type="entry name" value="IPT_dom"/>
</dbReference>
<dbReference type="CDD" id="cd00603">
    <property type="entry name" value="IPT_PCSR"/>
    <property type="match status" value="1"/>
</dbReference>
<keyword evidence="11" id="KW-0325">Glycoprotein</keyword>
<sequence length="1345" mass="150960">QVTRVPVESCEQYESCELCLGSRDPHCGWCVLHNICSRKDRCERADEPQRFASDLRQCVQLTVQPKNISVTMSEVPLVLQAWNVPDLSAGVNCSFEDFTESESRIEDGKIYCSSPSAKDVIPITRGRGDKRVVKLYLKSKETGKKFASVDFVFYNCSVHQSCLSCVNGSFPCHWCKYRHICTHNAADCSFLEGRVKLSEDCPQILPSTQIYIPVGVVKPITLTAKNLPQPQSGQRNYECIFHIPGSTTRVTALRFNSTSIQCQNTSYFYEGNDISDLPVNLSVVWNGNFVIDNPQNIQAHLYKCSALRESCGLCLKADPRFECGWCVSERRRCTDPKITKLSPETGPRQGGTRLTITGENLGLKFEDVRWGVRVGKVMCIPIESEYISAEQIVCEIGDASPSKVHEARVEVCIRDCSPSYRATSPKSFTFVTPTFSRVVPARGPLSGGTWIAIEGSHLNAGSNVSVTIGGRPRAFSRSAREIRCRTPPGHTPGSSPILININRAELSNPEVKYNYTEDPTIQKIDPEWSINSGGTLLTVTGTNLATIKEPRIRAKYSSSERENNCTVYNDTTMVCYAPSIDNPVRSPPEVGDRPDEIGFVMDNVQALLIINTTNFVYYPDPVFEPLSPTGMLELKPSSPLILKGRNLLPPAAGNSRLNYTVLIGDTPCTLTVSETQLLCESPNLTGQHKVTIKAGGFEFSPGTLQIYSDSLLTLPAIIGIGGGGGLLLLIIIIVLIAYKRKSRDADRTLKRLQLQMDNLESRVALECKEAFAELQTDINELTNDLDGAGIPFLDYRTYAMRVLFPGIEDHPVLKEMEVCFALSLQVQANVEKSLTLFGQLLNKKHFLLTFIRTLEAQRSFSMRDRGNVASLIMTALQGEMEYATGVLKQLLSDLIEKNLESKNHPKLLLRRTESVAEKMLTNWFTFLLYKFLKECAGEPLLMLYCAIKQQMEKGPIDAITGEARYSLSEDKLIRQQIDYKMLTLNCVNPENENAPEIPVKVLNCDTITQVKEKLLDAVYKGVPYSQRPKAGDMDLEWRQGRMARIILQDEDVTTKIDNDWKRLNTLAHYQVTDGSSVALVPKQNSAYNISNSSTFTKSLSRYESMLRTASSPDSLRSRTPMITPDLESGTKLWHLVKNHDHMDQREGDRGSKMVSEIYLTRLLATKGTLQKFVDDLFETIFSTAHRGSALPLAIKYMFDFLDEQADKHQINDYDVRHTWKSNCLPLRFWVNVIKNPQFVFDIHKNSITDACLSVVAQTFMDSCSTSEHKLGKDSPSNKLLYAKDIPNYKSWVERYYADIAKMPAISDQDMSAYLAEQSRLHLSQFNSMSALHEIYSYITKYKDEV</sequence>
<dbReference type="Pfam" id="PF17960">
    <property type="entry name" value="TIG_plexin"/>
    <property type="match status" value="1"/>
</dbReference>
<keyword evidence="8 15" id="KW-0175">Coiled coil</keyword>
<evidence type="ECO:0000256" key="12">
    <source>
        <dbReference type="ARBA" id="ARBA00054048"/>
    </source>
</evidence>
<dbReference type="FunFam" id="2.60.40.10:FF:000123">
    <property type="entry name" value="Plexin A1"/>
    <property type="match status" value="1"/>
</dbReference>
<keyword evidence="20" id="KW-1185">Reference proteome</keyword>
<evidence type="ECO:0000256" key="9">
    <source>
        <dbReference type="ARBA" id="ARBA00023136"/>
    </source>
</evidence>
<dbReference type="Pfam" id="PF20170">
    <property type="entry name" value="Plexin_RBD"/>
    <property type="match status" value="1"/>
</dbReference>
<dbReference type="GO" id="GO:0017154">
    <property type="term" value="F:semaphorin receptor activity"/>
    <property type="evidence" value="ECO:0007669"/>
    <property type="project" value="InterPro"/>
</dbReference>
<evidence type="ECO:0000256" key="7">
    <source>
        <dbReference type="ARBA" id="ARBA00022989"/>
    </source>
</evidence>
<evidence type="ECO:0000259" key="17">
    <source>
        <dbReference type="SMART" id="SM00423"/>
    </source>
</evidence>
<keyword evidence="7 16" id="KW-1133">Transmembrane helix</keyword>
<dbReference type="InterPro" id="IPR041362">
    <property type="entry name" value="TIG2_plexin"/>
</dbReference>
<dbReference type="SMART" id="SM00423">
    <property type="entry name" value="PSI"/>
    <property type="match status" value="3"/>
</dbReference>
<dbReference type="FunFam" id="2.60.40.10:FF:000329">
    <property type="entry name" value="Plexin A4"/>
    <property type="match status" value="1"/>
</dbReference>
<feature type="domain" description="IPT/TIG" evidence="18">
    <location>
        <begin position="432"/>
        <end position="516"/>
    </location>
</feature>
<evidence type="ECO:0000256" key="13">
    <source>
        <dbReference type="ARBA" id="ARBA00063740"/>
    </source>
</evidence>
<evidence type="ECO:0000256" key="11">
    <source>
        <dbReference type="ARBA" id="ARBA00023180"/>
    </source>
</evidence>
<dbReference type="EMBL" id="KL461633">
    <property type="protein sequence ID" value="KFV13431.1"/>
    <property type="molecule type" value="Genomic_DNA"/>
</dbReference>
<keyword evidence="3" id="KW-1003">Cell membrane</keyword>
<dbReference type="InterPro" id="IPR046800">
    <property type="entry name" value="Plexin_RBD"/>
</dbReference>
<evidence type="ECO:0000256" key="16">
    <source>
        <dbReference type="SAM" id="Phobius"/>
    </source>
</evidence>
<keyword evidence="6" id="KW-0677">Repeat</keyword>
<comment type="subunit">
    <text evidence="13">Interacts directly with NRP1 and NRP2. Interacts with PLXN1B. Interacts with FARP2, RND1 and KDR/VEGFR2. Binding of SEMA3A leads to dissociation of FARP2. Interacts with CRMP1, DPYSL2/CRMP2, DPYSL3/CRMP3 and DPYSL4/CRMP4. Interacts (via TIG domains) with TREM2; the interaction mediates SEMA6D binding and signaling through TYROBP.</text>
</comment>
<dbReference type="Pfam" id="PF24479">
    <property type="entry name" value="PSI_PlexinA-B"/>
    <property type="match status" value="1"/>
</dbReference>
<dbReference type="Gene3D" id="2.60.40.10">
    <property type="entry name" value="Immunoglobulins"/>
    <property type="match status" value="5"/>
</dbReference>
<feature type="domain" description="IPT/TIG" evidence="18">
    <location>
        <begin position="335"/>
        <end position="431"/>
    </location>
</feature>
<dbReference type="InterPro" id="IPR031148">
    <property type="entry name" value="Plexin"/>
</dbReference>
<evidence type="ECO:0000256" key="14">
    <source>
        <dbReference type="ARBA" id="ARBA00070714"/>
    </source>
</evidence>
<evidence type="ECO:0000256" key="8">
    <source>
        <dbReference type="ARBA" id="ARBA00023054"/>
    </source>
</evidence>
<dbReference type="FunFam" id="1.10.506.10:FF:000005">
    <property type="entry name" value="Plexin A1"/>
    <property type="match status" value="1"/>
</dbReference>
<keyword evidence="9 16" id="KW-0472">Membrane</keyword>
<protein>
    <recommendedName>
        <fullName evidence="14">Plexin-A1</fullName>
    </recommendedName>
</protein>
<evidence type="ECO:0000256" key="2">
    <source>
        <dbReference type="ARBA" id="ARBA00010297"/>
    </source>
</evidence>
<comment type="function">
    <text evidence="12">Coreceptor for SEMA3A, SEMA3C, SEMA3F and SEMA6D. Necessary for signaling by class 3 semaphorins and subsequent remodeling of the cytoskeleton. Plays a role in axon guidance, invasive growth and cell migration. Class 3 semaphorins bind to a complex composed of a neuropilin and a plexin. The plexin modulates the affinity of the complex for specific semaphorins, and its cytoplasmic domain is required for the activation of down-stream signaling events in the cytoplasm. Acts as coreceptor of TREM2 for SEMA6D in dendritic cells and is involved in the generation of immune responses and skeletal homeostasis.</text>
</comment>
<dbReference type="InterPro" id="IPR041019">
    <property type="entry name" value="TIG1_plexin"/>
</dbReference>
<comment type="similarity">
    <text evidence="2">Belongs to the plexin family.</text>
</comment>
<evidence type="ECO:0000256" key="4">
    <source>
        <dbReference type="ARBA" id="ARBA00022692"/>
    </source>
</evidence>
<dbReference type="InterPro" id="IPR014756">
    <property type="entry name" value="Ig_E-set"/>
</dbReference>
<dbReference type="CDD" id="cd12790">
    <property type="entry name" value="RasGAP_plexin_A"/>
    <property type="match status" value="1"/>
</dbReference>
<dbReference type="FunFam" id="1.10.506.10:FF:000006">
    <property type="entry name" value="Plexin A1"/>
    <property type="match status" value="1"/>
</dbReference>
<organism evidence="19 20">
    <name type="scientific">Tauraco erythrolophus</name>
    <name type="common">Red-crested turaco</name>
    <dbReference type="NCBI Taxonomy" id="121530"/>
    <lineage>
        <taxon>Eukaryota</taxon>
        <taxon>Metazoa</taxon>
        <taxon>Chordata</taxon>
        <taxon>Craniata</taxon>
        <taxon>Vertebrata</taxon>
        <taxon>Euteleostomi</taxon>
        <taxon>Archelosauria</taxon>
        <taxon>Archosauria</taxon>
        <taxon>Dinosauria</taxon>
        <taxon>Saurischia</taxon>
        <taxon>Theropoda</taxon>
        <taxon>Coelurosauria</taxon>
        <taxon>Aves</taxon>
        <taxon>Neognathae</taxon>
        <taxon>Neoaves</taxon>
        <taxon>Otidimorphae</taxon>
        <taxon>Musophagiformes</taxon>
        <taxon>Musophagidae</taxon>
        <taxon>Tauraco</taxon>
    </lineage>
</organism>
<dbReference type="FunFam" id="2.60.40.10:FF:001412">
    <property type="entry name" value="Plexin A1a"/>
    <property type="match status" value="1"/>
</dbReference>
<feature type="non-terminal residue" evidence="19">
    <location>
        <position position="1"/>
    </location>
</feature>
<evidence type="ECO:0000259" key="18">
    <source>
        <dbReference type="SMART" id="SM00429"/>
    </source>
</evidence>
<feature type="domain" description="PSI" evidence="17">
    <location>
        <begin position="303"/>
        <end position="353"/>
    </location>
</feature>
<name>A0A093EFY0_TAUER</name>
<evidence type="ECO:0000256" key="1">
    <source>
        <dbReference type="ARBA" id="ARBA00004251"/>
    </source>
</evidence>
<dbReference type="GO" id="GO:0005886">
    <property type="term" value="C:plasma membrane"/>
    <property type="evidence" value="ECO:0007669"/>
    <property type="project" value="UniProtKB-SubCell"/>
</dbReference>
<dbReference type="SMART" id="SM00429">
    <property type="entry name" value="IPT"/>
    <property type="match status" value="4"/>
</dbReference>
<keyword evidence="10" id="KW-1015">Disulfide bond</keyword>
<feature type="transmembrane region" description="Helical" evidence="16">
    <location>
        <begin position="714"/>
        <end position="738"/>
    </location>
</feature>
<dbReference type="PANTHER" id="PTHR22625:SF35">
    <property type="entry name" value="PLEXIN-A1"/>
    <property type="match status" value="1"/>
</dbReference>
<evidence type="ECO:0000256" key="3">
    <source>
        <dbReference type="ARBA" id="ARBA00022475"/>
    </source>
</evidence>
<dbReference type="Pfam" id="PF01437">
    <property type="entry name" value="PSI"/>
    <property type="match status" value="2"/>
</dbReference>
<comment type="subcellular location">
    <subcellularLocation>
        <location evidence="1">Cell membrane</location>
        <topology evidence="1">Single-pass type I membrane protein</topology>
    </subcellularLocation>
</comment>
<dbReference type="PANTHER" id="PTHR22625">
    <property type="entry name" value="PLEXIN"/>
    <property type="match status" value="1"/>
</dbReference>
<feature type="domain" description="PSI" evidence="17">
    <location>
        <begin position="9"/>
        <end position="59"/>
    </location>
</feature>
<proteinExistence type="inferred from homology"/>
<reference evidence="19 20" key="1">
    <citation type="submission" date="2014-04" db="EMBL/GenBank/DDBJ databases">
        <title>Genome evolution of avian class.</title>
        <authorList>
            <person name="Zhang G."/>
            <person name="Li C."/>
        </authorList>
    </citation>
    <scope>NUCLEOTIDE SEQUENCE [LARGE SCALE GENOMIC DNA]</scope>
    <source>
        <strain evidence="19">BGI_N340</strain>
    </source>
</reference>
<dbReference type="GO" id="GO:0030334">
    <property type="term" value="P:regulation of cell migration"/>
    <property type="evidence" value="ECO:0007669"/>
    <property type="project" value="TreeGrafter"/>
</dbReference>
<dbReference type="GO" id="GO:0002116">
    <property type="term" value="C:semaphorin receptor complex"/>
    <property type="evidence" value="ECO:0007669"/>
    <property type="project" value="TreeGrafter"/>
</dbReference>
<evidence type="ECO:0000313" key="20">
    <source>
        <dbReference type="Proteomes" id="UP000053661"/>
    </source>
</evidence>
<feature type="non-terminal residue" evidence="19">
    <location>
        <position position="1345"/>
    </location>
</feature>
<accession>A0A093EFY0</accession>
<feature type="domain" description="IPT/TIG" evidence="18">
    <location>
        <begin position="518"/>
        <end position="618"/>
    </location>
</feature>
<dbReference type="Gene3D" id="1.10.506.10">
    <property type="entry name" value="GTPase Activation - p120gap, domain 1"/>
    <property type="match status" value="2"/>
</dbReference>
<dbReference type="InterPro" id="IPR002165">
    <property type="entry name" value="Plexin_repeat"/>
</dbReference>
<feature type="domain" description="IPT/TIG" evidence="18">
    <location>
        <begin position="620"/>
        <end position="707"/>
    </location>
</feature>
<dbReference type="Pfam" id="PF18020">
    <property type="entry name" value="TIG_2"/>
    <property type="match status" value="1"/>
</dbReference>
<evidence type="ECO:0000313" key="19">
    <source>
        <dbReference type="EMBL" id="KFV13431.1"/>
    </source>
</evidence>
<keyword evidence="4 16" id="KW-0812">Transmembrane</keyword>
<dbReference type="Pfam" id="PF01833">
    <property type="entry name" value="TIG"/>
    <property type="match status" value="4"/>
</dbReference>
<dbReference type="InterPro" id="IPR008936">
    <property type="entry name" value="Rho_GTPase_activation_prot"/>
</dbReference>
<feature type="coiled-coil region" evidence="15">
    <location>
        <begin position="735"/>
        <end position="784"/>
    </location>
</feature>
<dbReference type="FunFam" id="2.60.40.10:FF:000071">
    <property type="entry name" value="Plexin A2"/>
    <property type="match status" value="1"/>
</dbReference>
<dbReference type="InterPro" id="IPR013783">
    <property type="entry name" value="Ig-like_fold"/>
</dbReference>
<evidence type="ECO:0000256" key="10">
    <source>
        <dbReference type="ARBA" id="ARBA00023157"/>
    </source>
</evidence>
<dbReference type="Pfam" id="PF08337">
    <property type="entry name" value="Plexin_cytopl"/>
    <property type="match status" value="1"/>
</dbReference>
<dbReference type="SUPFAM" id="SSF48350">
    <property type="entry name" value="GTPase activation domain, GAP"/>
    <property type="match status" value="1"/>
</dbReference>
<dbReference type="InterPro" id="IPR013548">
    <property type="entry name" value="Plexin_cytoplasmic_RasGAP_dom"/>
</dbReference>
<evidence type="ECO:0000256" key="15">
    <source>
        <dbReference type="SAM" id="Coils"/>
    </source>
</evidence>
<dbReference type="Proteomes" id="UP000053661">
    <property type="component" value="Unassembled WGS sequence"/>
</dbReference>
<dbReference type="CDD" id="cd01179">
    <property type="entry name" value="IPT_plexin_repeat2"/>
    <property type="match status" value="1"/>
</dbReference>
<dbReference type="FunFam" id="2.60.40.10:FF:000320">
    <property type="entry name" value="Plexin A1"/>
    <property type="match status" value="1"/>
</dbReference>